<evidence type="ECO:0000313" key="1">
    <source>
        <dbReference type="EMBL" id="KOO50554.1"/>
    </source>
</evidence>
<evidence type="ECO:0000313" key="2">
    <source>
        <dbReference type="Proteomes" id="UP000037558"/>
    </source>
</evidence>
<comment type="caution">
    <text evidence="1">The sequence shown here is derived from an EMBL/GenBank/DDBJ whole genome shotgun (WGS) entry which is preliminary data.</text>
</comment>
<accession>A0A0M0LHM8</accession>
<dbReference type="RefSeq" id="WP_053399716.1">
    <property type="nucleotide sequence ID" value="NZ_JAUKEN010000002.1"/>
</dbReference>
<keyword evidence="2" id="KW-1185">Reference proteome</keyword>
<dbReference type="OrthoDB" id="2937157at2"/>
<dbReference type="EMBL" id="LILC01000002">
    <property type="protein sequence ID" value="KOO50554.1"/>
    <property type="molecule type" value="Genomic_DNA"/>
</dbReference>
<dbReference type="AlphaFoldDB" id="A0A0M0LHM8"/>
<dbReference type="STRING" id="284581.AMD01_02045"/>
<protein>
    <submittedName>
        <fullName evidence="1">Uncharacterized protein</fullName>
    </submittedName>
</protein>
<gene>
    <name evidence="1" type="ORF">AMD01_02045</name>
</gene>
<sequence length="64" mass="7517">MKGSVILFSEDHEMKILEGVEKPIYDKIKQQEAAQHCFITLDDREIDLGYVSPVYWREGQIDME</sequence>
<reference evidence="2" key="1">
    <citation type="submission" date="2015-08" db="EMBL/GenBank/DDBJ databases">
        <title>Fjat-14210 dsm16467.</title>
        <authorList>
            <person name="Liu B."/>
            <person name="Wang J."/>
            <person name="Zhu Y."/>
            <person name="Liu G."/>
            <person name="Chen Q."/>
            <person name="Chen Z."/>
            <person name="Lan J."/>
            <person name="Che J."/>
            <person name="Ge C."/>
            <person name="Shi H."/>
            <person name="Pan Z."/>
            <person name="Liu X."/>
        </authorList>
    </citation>
    <scope>NUCLEOTIDE SEQUENCE [LARGE SCALE GENOMIC DNA]</scope>
    <source>
        <strain evidence="2">DSM 16467</strain>
    </source>
</reference>
<dbReference type="PATRIC" id="fig|284581.3.peg.673"/>
<name>A0A0M0LHM8_9BACI</name>
<proteinExistence type="predicted"/>
<organism evidence="1 2">
    <name type="scientific">Priestia koreensis</name>
    <dbReference type="NCBI Taxonomy" id="284581"/>
    <lineage>
        <taxon>Bacteria</taxon>
        <taxon>Bacillati</taxon>
        <taxon>Bacillota</taxon>
        <taxon>Bacilli</taxon>
        <taxon>Bacillales</taxon>
        <taxon>Bacillaceae</taxon>
        <taxon>Priestia</taxon>
    </lineage>
</organism>
<dbReference type="Proteomes" id="UP000037558">
    <property type="component" value="Unassembled WGS sequence"/>
</dbReference>